<organism evidence="2 3">
    <name type="scientific">Hibiscus sabdariffa</name>
    <name type="common">roselle</name>
    <dbReference type="NCBI Taxonomy" id="183260"/>
    <lineage>
        <taxon>Eukaryota</taxon>
        <taxon>Viridiplantae</taxon>
        <taxon>Streptophyta</taxon>
        <taxon>Embryophyta</taxon>
        <taxon>Tracheophyta</taxon>
        <taxon>Spermatophyta</taxon>
        <taxon>Magnoliopsida</taxon>
        <taxon>eudicotyledons</taxon>
        <taxon>Gunneridae</taxon>
        <taxon>Pentapetalae</taxon>
        <taxon>rosids</taxon>
        <taxon>malvids</taxon>
        <taxon>Malvales</taxon>
        <taxon>Malvaceae</taxon>
        <taxon>Malvoideae</taxon>
        <taxon>Hibiscus</taxon>
    </lineage>
</organism>
<protein>
    <submittedName>
        <fullName evidence="2">Uncharacterized protein</fullName>
    </submittedName>
</protein>
<name>A0ABR1ZIE2_9ROSI</name>
<reference evidence="2 3" key="1">
    <citation type="journal article" date="2024" name="G3 (Bethesda)">
        <title>Genome assembly of Hibiscus sabdariffa L. provides insights into metabolisms of medicinal natural products.</title>
        <authorList>
            <person name="Kim T."/>
        </authorList>
    </citation>
    <scope>NUCLEOTIDE SEQUENCE [LARGE SCALE GENOMIC DNA]</scope>
    <source>
        <strain evidence="2">TK-2024</strain>
        <tissue evidence="2">Old leaves</tissue>
    </source>
</reference>
<feature type="compositionally biased region" description="Basic and acidic residues" evidence="1">
    <location>
        <begin position="50"/>
        <end position="69"/>
    </location>
</feature>
<evidence type="ECO:0000313" key="2">
    <source>
        <dbReference type="EMBL" id="KAK8480255.1"/>
    </source>
</evidence>
<feature type="region of interest" description="Disordered" evidence="1">
    <location>
        <begin position="11"/>
        <end position="78"/>
    </location>
</feature>
<dbReference type="EMBL" id="JBBPBN010001059">
    <property type="protein sequence ID" value="KAK8480255.1"/>
    <property type="molecule type" value="Genomic_DNA"/>
</dbReference>
<evidence type="ECO:0000256" key="1">
    <source>
        <dbReference type="SAM" id="MobiDB-lite"/>
    </source>
</evidence>
<keyword evidence="3" id="KW-1185">Reference proteome</keyword>
<accession>A0ABR1ZIE2</accession>
<evidence type="ECO:0000313" key="3">
    <source>
        <dbReference type="Proteomes" id="UP001396334"/>
    </source>
</evidence>
<gene>
    <name evidence="2" type="ORF">V6N11_063385</name>
</gene>
<dbReference type="Proteomes" id="UP001396334">
    <property type="component" value="Unassembled WGS sequence"/>
</dbReference>
<proteinExistence type="predicted"/>
<comment type="caution">
    <text evidence="2">The sequence shown here is derived from an EMBL/GenBank/DDBJ whole genome shotgun (WGS) entry which is preliminary data.</text>
</comment>
<sequence length="78" mass="8673">MCIELWNIDASYRKDDNGPNGSSGIDTSVGDRPNGVHFGWSDDMVDEDSYEAHKDSGDSDWLGREHLLSDDDDKLNAI</sequence>